<dbReference type="SUPFAM" id="SSF47384">
    <property type="entry name" value="Homodimeric domain of signal transducing histidine kinase"/>
    <property type="match status" value="1"/>
</dbReference>
<dbReference type="EMBL" id="JAHHGZ010000004">
    <property type="protein sequence ID" value="MBW4666757.1"/>
    <property type="molecule type" value="Genomic_DNA"/>
</dbReference>
<dbReference type="Gene3D" id="1.10.287.130">
    <property type="match status" value="1"/>
</dbReference>
<dbReference type="EC" id="2.7.13.3" evidence="3"/>
<dbReference type="PRINTS" id="PR00344">
    <property type="entry name" value="BCTRLSENSOR"/>
</dbReference>
<evidence type="ECO:0000256" key="4">
    <source>
        <dbReference type="ARBA" id="ARBA00022553"/>
    </source>
</evidence>
<evidence type="ECO:0000256" key="5">
    <source>
        <dbReference type="ARBA" id="ARBA00022679"/>
    </source>
</evidence>
<gene>
    <name evidence="19" type="ORF">KME60_04780</name>
</gene>
<evidence type="ECO:0000256" key="2">
    <source>
        <dbReference type="ARBA" id="ARBA00004141"/>
    </source>
</evidence>
<dbReference type="InterPro" id="IPR038318">
    <property type="entry name" value="KdpD_sf"/>
</dbReference>
<reference evidence="19" key="2">
    <citation type="journal article" date="2022" name="Microbiol. Resour. Announc.">
        <title>Metagenome Sequencing to Explore Phylogenomics of Terrestrial Cyanobacteria.</title>
        <authorList>
            <person name="Ward R.D."/>
            <person name="Stajich J.E."/>
            <person name="Johansen J.R."/>
            <person name="Huntemann M."/>
            <person name="Clum A."/>
            <person name="Foster B."/>
            <person name="Foster B."/>
            <person name="Roux S."/>
            <person name="Palaniappan K."/>
            <person name="Varghese N."/>
            <person name="Mukherjee S."/>
            <person name="Reddy T.B.K."/>
            <person name="Daum C."/>
            <person name="Copeland A."/>
            <person name="Chen I.A."/>
            <person name="Ivanova N.N."/>
            <person name="Kyrpides N.C."/>
            <person name="Shapiro N."/>
            <person name="Eloe-Fadrosh E.A."/>
            <person name="Pietrasiak N."/>
        </authorList>
    </citation>
    <scope>NUCLEOTIDE SEQUENCE</scope>
    <source>
        <strain evidence="19">GSE-NOS-MK-12-04C</strain>
    </source>
</reference>
<sequence>MYFTCSLIQRYGVPTLTVVLASVFMLMLNPWLNMTNTPFVLFFGAVMVSASYGGIGSGLVATFLSAIIGGYFLISSFDSRGFDIPNFIKVSLFLVHGILISILCEALRTAKKQALMYLHSHEVACRLEISLAKSEERLRNLAANIPGVMYQYCHYPDGREEFSYISSGCYDLFEIEPEKIQQNAQKAWKVIHPDDIAVVQKFFSYDVQPSLQSQSEWRIITPSGQIKWLQTTARAYPQADDSVLWDGVLIDISERKRSEARFRHLFESNMIGMKFWTHSGKIVSANQAYLNIIGYTQEDLQTGKLNIRNITPPEYWALEEEVKLEIQQRGICTPYEKEYIRKDGSRIPVLVGGAGFDDPNEGGICFVLDLLERKKLENKLRQQAANLEQANHAKDEFLAVLSHELRTPLSSILGFTQMLRSGKLKEQTTVLALETIQRNAQKQKQLIEDLLDISRILQNKVHLSLYPINLASVIEAAVKTVRPSAEEKSIDLEFLILDSTTQEHSQNQKFFVSGDFSRLQQIVYNLLDNAIKFTPTKGRIEVRLLLNQPSKLELFSTEHSALVQVIDNGSGISSEFLPYVFERFRQADTSITRKFGGLGIGLAIVRHIVELHGGKVQAESLGEGQGATFSFELPLLHSTKVKECEYAKEGENRSLQPESNRVLNPHKKADNDKHNSFLQQSQKINN</sequence>
<dbReference type="InterPro" id="IPR001610">
    <property type="entry name" value="PAC"/>
</dbReference>
<dbReference type="PANTHER" id="PTHR43547:SF2">
    <property type="entry name" value="HYBRID SIGNAL TRANSDUCTION HISTIDINE KINASE C"/>
    <property type="match status" value="1"/>
</dbReference>
<comment type="catalytic activity">
    <reaction evidence="1">
        <text>ATP + protein L-histidine = ADP + protein N-phospho-L-histidine.</text>
        <dbReference type="EC" id="2.7.13.3"/>
    </reaction>
</comment>
<feature type="region of interest" description="Disordered" evidence="14">
    <location>
        <begin position="648"/>
        <end position="686"/>
    </location>
</feature>
<dbReference type="FunFam" id="3.30.565.10:FF:000006">
    <property type="entry name" value="Sensor histidine kinase WalK"/>
    <property type="match status" value="1"/>
</dbReference>
<keyword evidence="7" id="KW-0547">Nucleotide-binding</keyword>
<dbReference type="InterPro" id="IPR036097">
    <property type="entry name" value="HisK_dim/P_sf"/>
</dbReference>
<dbReference type="SUPFAM" id="SSF55874">
    <property type="entry name" value="ATPase domain of HSP90 chaperone/DNA topoisomerase II/histidine kinase"/>
    <property type="match status" value="1"/>
</dbReference>
<keyword evidence="8" id="KW-0418">Kinase</keyword>
<dbReference type="Proteomes" id="UP000729701">
    <property type="component" value="Unassembled WGS sequence"/>
</dbReference>
<dbReference type="Pfam" id="PF00512">
    <property type="entry name" value="HisKA"/>
    <property type="match status" value="1"/>
</dbReference>
<dbReference type="PANTHER" id="PTHR43547">
    <property type="entry name" value="TWO-COMPONENT HISTIDINE KINASE"/>
    <property type="match status" value="1"/>
</dbReference>
<feature type="compositionally biased region" description="Polar residues" evidence="14">
    <location>
        <begin position="653"/>
        <end position="662"/>
    </location>
</feature>
<feature type="domain" description="PAS" evidence="17">
    <location>
        <begin position="258"/>
        <end position="314"/>
    </location>
</feature>
<dbReference type="InterPro" id="IPR000014">
    <property type="entry name" value="PAS"/>
</dbReference>
<dbReference type="CDD" id="cd00082">
    <property type="entry name" value="HisKA"/>
    <property type="match status" value="1"/>
</dbReference>
<dbReference type="Pfam" id="PF02518">
    <property type="entry name" value="HATPase_c"/>
    <property type="match status" value="1"/>
</dbReference>
<evidence type="ECO:0000256" key="6">
    <source>
        <dbReference type="ARBA" id="ARBA00022692"/>
    </source>
</evidence>
<dbReference type="SMART" id="SM00388">
    <property type="entry name" value="HisKA"/>
    <property type="match status" value="1"/>
</dbReference>
<evidence type="ECO:0000256" key="13">
    <source>
        <dbReference type="ARBA" id="ARBA00055745"/>
    </source>
</evidence>
<protein>
    <recommendedName>
        <fullName evidence="3">histidine kinase</fullName>
        <ecNumber evidence="3">2.7.13.3</ecNumber>
    </recommendedName>
</protein>
<dbReference type="NCBIfam" id="TIGR00229">
    <property type="entry name" value="sensory_box"/>
    <property type="match status" value="2"/>
</dbReference>
<dbReference type="InterPro" id="IPR036890">
    <property type="entry name" value="HATPase_C_sf"/>
</dbReference>
<evidence type="ECO:0000256" key="15">
    <source>
        <dbReference type="SAM" id="Phobius"/>
    </source>
</evidence>
<dbReference type="Gene3D" id="1.20.120.620">
    <property type="entry name" value="Backbone structure of the membrane domain of e. Coli histidine kinase receptor kdpd"/>
    <property type="match status" value="1"/>
</dbReference>
<evidence type="ECO:0000256" key="3">
    <source>
        <dbReference type="ARBA" id="ARBA00012438"/>
    </source>
</evidence>
<evidence type="ECO:0000256" key="11">
    <source>
        <dbReference type="ARBA" id="ARBA00023012"/>
    </source>
</evidence>
<feature type="domain" description="Histidine kinase" evidence="16">
    <location>
        <begin position="400"/>
        <end position="637"/>
    </location>
</feature>
<keyword evidence="6 15" id="KW-0812">Transmembrane</keyword>
<dbReference type="Gene3D" id="3.30.450.20">
    <property type="entry name" value="PAS domain"/>
    <property type="match status" value="2"/>
</dbReference>
<evidence type="ECO:0000256" key="10">
    <source>
        <dbReference type="ARBA" id="ARBA00022989"/>
    </source>
</evidence>
<dbReference type="InterPro" id="IPR025201">
    <property type="entry name" value="KdpD_TM"/>
</dbReference>
<dbReference type="AlphaFoldDB" id="A0A951QKQ1"/>
<evidence type="ECO:0000256" key="1">
    <source>
        <dbReference type="ARBA" id="ARBA00000085"/>
    </source>
</evidence>
<evidence type="ECO:0000256" key="8">
    <source>
        <dbReference type="ARBA" id="ARBA00022777"/>
    </source>
</evidence>
<name>A0A951QKQ1_9CYAN</name>
<evidence type="ECO:0000256" key="14">
    <source>
        <dbReference type="SAM" id="MobiDB-lite"/>
    </source>
</evidence>
<dbReference type="InterPro" id="IPR013655">
    <property type="entry name" value="PAS_fold_3"/>
</dbReference>
<dbReference type="SMART" id="SM00387">
    <property type="entry name" value="HATPase_c"/>
    <property type="match status" value="1"/>
</dbReference>
<dbReference type="GO" id="GO:0016020">
    <property type="term" value="C:membrane"/>
    <property type="evidence" value="ECO:0007669"/>
    <property type="project" value="UniProtKB-SubCell"/>
</dbReference>
<evidence type="ECO:0000313" key="20">
    <source>
        <dbReference type="Proteomes" id="UP000729701"/>
    </source>
</evidence>
<dbReference type="Gene3D" id="3.30.565.10">
    <property type="entry name" value="Histidine kinase-like ATPase, C-terminal domain"/>
    <property type="match status" value="1"/>
</dbReference>
<evidence type="ECO:0000256" key="9">
    <source>
        <dbReference type="ARBA" id="ARBA00022840"/>
    </source>
</evidence>
<dbReference type="InterPro" id="IPR000700">
    <property type="entry name" value="PAS-assoc_C"/>
</dbReference>
<keyword evidence="11" id="KW-0902">Two-component regulatory system</keyword>
<evidence type="ECO:0000313" key="19">
    <source>
        <dbReference type="EMBL" id="MBW4666757.1"/>
    </source>
</evidence>
<keyword evidence="9" id="KW-0067">ATP-binding</keyword>
<dbReference type="SMART" id="SM00091">
    <property type="entry name" value="PAS"/>
    <property type="match status" value="2"/>
</dbReference>
<evidence type="ECO:0000259" key="18">
    <source>
        <dbReference type="PROSITE" id="PS50113"/>
    </source>
</evidence>
<keyword evidence="12 15" id="KW-0472">Membrane</keyword>
<dbReference type="CDD" id="cd00130">
    <property type="entry name" value="PAS"/>
    <property type="match status" value="2"/>
</dbReference>
<dbReference type="SMART" id="SM00086">
    <property type="entry name" value="PAC"/>
    <property type="match status" value="2"/>
</dbReference>
<dbReference type="PROSITE" id="PS50112">
    <property type="entry name" value="PAS"/>
    <property type="match status" value="1"/>
</dbReference>
<feature type="domain" description="PAC" evidence="18">
    <location>
        <begin position="213"/>
        <end position="264"/>
    </location>
</feature>
<evidence type="ECO:0000256" key="12">
    <source>
        <dbReference type="ARBA" id="ARBA00023136"/>
    </source>
</evidence>
<dbReference type="CDD" id="cd16922">
    <property type="entry name" value="HATPase_EvgS-ArcB-TorS-like"/>
    <property type="match status" value="1"/>
</dbReference>
<evidence type="ECO:0000256" key="7">
    <source>
        <dbReference type="ARBA" id="ARBA00022741"/>
    </source>
</evidence>
<dbReference type="Pfam" id="PF13426">
    <property type="entry name" value="PAS_9"/>
    <property type="match status" value="1"/>
</dbReference>
<dbReference type="InterPro" id="IPR035965">
    <property type="entry name" value="PAS-like_dom_sf"/>
</dbReference>
<feature type="compositionally biased region" description="Polar residues" evidence="14">
    <location>
        <begin position="676"/>
        <end position="686"/>
    </location>
</feature>
<dbReference type="InterPro" id="IPR005467">
    <property type="entry name" value="His_kinase_dom"/>
</dbReference>
<feature type="transmembrane region" description="Helical" evidence="15">
    <location>
        <begin position="52"/>
        <end position="74"/>
    </location>
</feature>
<keyword evidence="5" id="KW-0808">Transferase</keyword>
<comment type="function">
    <text evidence="13">Photoreceptor which exists in two forms that are reversibly interconvertible by light: the R form that absorbs maximally in the red region of the spectrum and the FR form that absorbs maximally in the far-red region.</text>
</comment>
<comment type="subcellular location">
    <subcellularLocation>
        <location evidence="2">Membrane</location>
        <topology evidence="2">Multi-pass membrane protein</topology>
    </subcellularLocation>
</comment>
<organism evidence="19 20">
    <name type="scientific">Cyanomargarita calcarea GSE-NOS-MK-12-04C</name>
    <dbReference type="NCBI Taxonomy" id="2839659"/>
    <lineage>
        <taxon>Bacteria</taxon>
        <taxon>Bacillati</taxon>
        <taxon>Cyanobacteriota</taxon>
        <taxon>Cyanophyceae</taxon>
        <taxon>Nostocales</taxon>
        <taxon>Cyanomargaritaceae</taxon>
        <taxon>Cyanomargarita</taxon>
    </lineage>
</organism>
<dbReference type="SUPFAM" id="SSF55785">
    <property type="entry name" value="PYP-like sensor domain (PAS domain)"/>
    <property type="match status" value="2"/>
</dbReference>
<dbReference type="InterPro" id="IPR003594">
    <property type="entry name" value="HATPase_dom"/>
</dbReference>
<comment type="caution">
    <text evidence="19">The sequence shown here is derived from an EMBL/GenBank/DDBJ whole genome shotgun (WGS) entry which is preliminary data.</text>
</comment>
<dbReference type="GO" id="GO:0005524">
    <property type="term" value="F:ATP binding"/>
    <property type="evidence" value="ECO:0007669"/>
    <property type="project" value="UniProtKB-KW"/>
</dbReference>
<evidence type="ECO:0000259" key="17">
    <source>
        <dbReference type="PROSITE" id="PS50112"/>
    </source>
</evidence>
<dbReference type="InterPro" id="IPR004358">
    <property type="entry name" value="Sig_transdc_His_kin-like_C"/>
</dbReference>
<feature type="transmembrane region" description="Helical" evidence="15">
    <location>
        <begin position="86"/>
        <end position="103"/>
    </location>
</feature>
<dbReference type="GO" id="GO:0000155">
    <property type="term" value="F:phosphorelay sensor kinase activity"/>
    <property type="evidence" value="ECO:0007669"/>
    <property type="project" value="InterPro"/>
</dbReference>
<evidence type="ECO:0000259" key="16">
    <source>
        <dbReference type="PROSITE" id="PS50109"/>
    </source>
</evidence>
<dbReference type="Pfam" id="PF13493">
    <property type="entry name" value="DUF4118"/>
    <property type="match status" value="1"/>
</dbReference>
<dbReference type="PROSITE" id="PS50113">
    <property type="entry name" value="PAC"/>
    <property type="match status" value="1"/>
</dbReference>
<dbReference type="InterPro" id="IPR003661">
    <property type="entry name" value="HisK_dim/P_dom"/>
</dbReference>
<dbReference type="Pfam" id="PF08447">
    <property type="entry name" value="PAS_3"/>
    <property type="match status" value="1"/>
</dbReference>
<feature type="transmembrane region" description="Helical" evidence="15">
    <location>
        <begin position="12"/>
        <end position="32"/>
    </location>
</feature>
<reference evidence="19" key="1">
    <citation type="submission" date="2021-05" db="EMBL/GenBank/DDBJ databases">
        <authorList>
            <person name="Pietrasiak N."/>
            <person name="Ward R."/>
            <person name="Stajich J.E."/>
            <person name="Kurbessoian T."/>
        </authorList>
    </citation>
    <scope>NUCLEOTIDE SEQUENCE</scope>
    <source>
        <strain evidence="19">GSE-NOS-MK-12-04C</strain>
    </source>
</reference>
<accession>A0A951QKQ1</accession>
<keyword evidence="4" id="KW-0597">Phosphoprotein</keyword>
<dbReference type="PROSITE" id="PS50109">
    <property type="entry name" value="HIS_KIN"/>
    <property type="match status" value="1"/>
</dbReference>
<keyword evidence="10 15" id="KW-1133">Transmembrane helix</keyword>
<proteinExistence type="predicted"/>